<dbReference type="InterPro" id="IPR027417">
    <property type="entry name" value="P-loop_NTPase"/>
</dbReference>
<dbReference type="Proteomes" id="UP000231136">
    <property type="component" value="Unassembled WGS sequence"/>
</dbReference>
<gene>
    <name evidence="1" type="ORF">COW83_02730</name>
</gene>
<name>A0A2H0DU98_9BACT</name>
<comment type="caution">
    <text evidence="1">The sequence shown here is derived from an EMBL/GenBank/DDBJ whole genome shotgun (WGS) entry which is preliminary data.</text>
</comment>
<dbReference type="SUPFAM" id="SSF52540">
    <property type="entry name" value="P-loop containing nucleoside triphosphate hydrolases"/>
    <property type="match status" value="1"/>
</dbReference>
<dbReference type="Pfam" id="PF13177">
    <property type="entry name" value="DNA_pol3_delta2"/>
    <property type="match status" value="1"/>
</dbReference>
<evidence type="ECO:0008006" key="3">
    <source>
        <dbReference type="Google" id="ProtNLM"/>
    </source>
</evidence>
<dbReference type="EMBL" id="PCTR01000090">
    <property type="protein sequence ID" value="PIP85724.1"/>
    <property type="molecule type" value="Genomic_DNA"/>
</dbReference>
<proteinExistence type="predicted"/>
<protein>
    <recommendedName>
        <fullName evidence="3">DNA polymerase III delta N-terminal domain-containing protein</fullName>
    </recommendedName>
</protein>
<evidence type="ECO:0000313" key="1">
    <source>
        <dbReference type="EMBL" id="PIP85724.1"/>
    </source>
</evidence>
<organism evidence="1 2">
    <name type="scientific">Candidatus Collierbacteria bacterium CG22_combo_CG10-13_8_21_14_all_43_12</name>
    <dbReference type="NCBI Taxonomy" id="1974537"/>
    <lineage>
        <taxon>Bacteria</taxon>
        <taxon>Candidatus Collieribacteriota</taxon>
    </lineage>
</organism>
<sequence>MYMIPKIAVGFFDDKEELFAKLSLTENLVMGFDGAEAKLDDLRTWVYSGINILTTTPKYSMVIWNADKMSPECQAVLLKPMEELGERMNLILVVENENQLLSTILSRGIMEYYNKFFFPVEGCWDEIRKCWSSGPAACIAFVDQLDKEKAALVMEEVVRKLQASFITGINQKRLTILDLAISSLAELKQTNINKKLILDNFLICSWRMIKS</sequence>
<evidence type="ECO:0000313" key="2">
    <source>
        <dbReference type="Proteomes" id="UP000231136"/>
    </source>
</evidence>
<reference evidence="1 2" key="1">
    <citation type="submission" date="2017-09" db="EMBL/GenBank/DDBJ databases">
        <title>Depth-based differentiation of microbial function through sediment-hosted aquifers and enrichment of novel symbionts in the deep terrestrial subsurface.</title>
        <authorList>
            <person name="Probst A.J."/>
            <person name="Ladd B."/>
            <person name="Jarett J.K."/>
            <person name="Geller-Mcgrath D.E."/>
            <person name="Sieber C.M."/>
            <person name="Emerson J.B."/>
            <person name="Anantharaman K."/>
            <person name="Thomas B.C."/>
            <person name="Malmstrom R."/>
            <person name="Stieglmeier M."/>
            <person name="Klingl A."/>
            <person name="Woyke T."/>
            <person name="Ryan C.M."/>
            <person name="Banfield J.F."/>
        </authorList>
    </citation>
    <scope>NUCLEOTIDE SEQUENCE [LARGE SCALE GENOMIC DNA]</scope>
    <source>
        <strain evidence="1">CG22_combo_CG10-13_8_21_14_all_43_12</strain>
    </source>
</reference>
<dbReference type="AlphaFoldDB" id="A0A2H0DU98"/>
<dbReference type="Gene3D" id="3.40.50.300">
    <property type="entry name" value="P-loop containing nucleotide triphosphate hydrolases"/>
    <property type="match status" value="1"/>
</dbReference>
<accession>A0A2H0DU98</accession>